<keyword evidence="1" id="KW-0175">Coiled coil</keyword>
<feature type="coiled-coil region" evidence="1">
    <location>
        <begin position="41"/>
        <end position="72"/>
    </location>
</feature>
<dbReference type="Proteomes" id="UP000239772">
    <property type="component" value="Unassembled WGS sequence"/>
</dbReference>
<evidence type="ECO:0000313" key="2">
    <source>
        <dbReference type="EMBL" id="PSC03956.1"/>
    </source>
</evidence>
<sequence length="73" mass="7964">MAAQPRTENAAPATLGKFTVTPSDGAFRMRIETEGGDVLDLTATREQIDVLADHLDDLLAETEEDDEAEEDED</sequence>
<name>A0A2T1HQN4_9HYPH</name>
<keyword evidence="3" id="KW-1185">Reference proteome</keyword>
<dbReference type="RefSeq" id="WP_106338036.1">
    <property type="nucleotide sequence ID" value="NZ_PVZS01000018.1"/>
</dbReference>
<dbReference type="AlphaFoldDB" id="A0A2T1HQN4"/>
<dbReference type="EMBL" id="PVZS01000018">
    <property type="protein sequence ID" value="PSC03956.1"/>
    <property type="molecule type" value="Genomic_DNA"/>
</dbReference>
<protein>
    <submittedName>
        <fullName evidence="2">Uncharacterized protein</fullName>
    </submittedName>
</protein>
<gene>
    <name evidence="2" type="ORF">SLNSH_16095</name>
</gene>
<accession>A0A2T1HQN4</accession>
<evidence type="ECO:0000313" key="3">
    <source>
        <dbReference type="Proteomes" id="UP000239772"/>
    </source>
</evidence>
<proteinExistence type="predicted"/>
<evidence type="ECO:0000256" key="1">
    <source>
        <dbReference type="SAM" id="Coils"/>
    </source>
</evidence>
<comment type="caution">
    <text evidence="2">The sequence shown here is derived from an EMBL/GenBank/DDBJ whole genome shotgun (WGS) entry which is preliminary data.</text>
</comment>
<reference evidence="3" key="1">
    <citation type="submission" date="2018-03" db="EMBL/GenBank/DDBJ databases">
        <authorList>
            <person name="Sun L."/>
            <person name="Liu H."/>
            <person name="Chen W."/>
            <person name="Huang K."/>
            <person name="Liu W."/>
            <person name="Gao X."/>
        </authorList>
    </citation>
    <scope>NUCLEOTIDE SEQUENCE [LARGE SCALE GENOMIC DNA]</scope>
    <source>
        <strain evidence="3">SH9</strain>
    </source>
</reference>
<organism evidence="2 3">
    <name type="scientific">Alsobacter soli</name>
    <dbReference type="NCBI Taxonomy" id="2109933"/>
    <lineage>
        <taxon>Bacteria</taxon>
        <taxon>Pseudomonadati</taxon>
        <taxon>Pseudomonadota</taxon>
        <taxon>Alphaproteobacteria</taxon>
        <taxon>Hyphomicrobiales</taxon>
        <taxon>Alsobacteraceae</taxon>
        <taxon>Alsobacter</taxon>
    </lineage>
</organism>